<dbReference type="InterPro" id="IPR036909">
    <property type="entry name" value="Cyt_c-like_dom_sf"/>
</dbReference>
<dbReference type="PANTHER" id="PTHR33546:SF1">
    <property type="entry name" value="LARGE, MULTIFUNCTIONAL SECRETED PROTEIN"/>
    <property type="match status" value="1"/>
</dbReference>
<evidence type="ECO:0000256" key="2">
    <source>
        <dbReference type="ARBA" id="ARBA00022723"/>
    </source>
</evidence>
<protein>
    <submittedName>
        <fullName evidence="6">HEAT repeat domain-containing protein</fullName>
    </submittedName>
</protein>
<dbReference type="PANTHER" id="PTHR33546">
    <property type="entry name" value="LARGE, MULTIFUNCTIONAL SECRETED PROTEIN-RELATED"/>
    <property type="match status" value="1"/>
</dbReference>
<sequence length="618" mass="68647">MRVRQYAQFELVKRKNISALKTALQKGDSTIERLHGLWGLAQLQRARTAETAPFITQFINDKKTIIRQHICQSLGDFTSSPSHEALLIQALSDPSQRVKLKAAIALGKVGTEKAKPALWKLIATNKGKEHIIRHISVRALARLKDQDGAIMQVNNKDPELRLAAVLVLRELESAELAKFVKDENKTIREEAIRAIYDKQIMAAMPALAVESHNIGNYSLPLQRRILFSNMWLGTAQNASNTIAIVNNPKSDKQIKEFALRALSRWSKPPENDPIFSLYRPTTKRNINIIPTISKGLTQVLEDSNGKILDLALKLAQDIKLPLSPKTLLAQVNNTKAPANIRISALNTLLSQDPKYIKYIPVMLKKEKNEILQGRLIELSYAHKLTNYNQLKYKYLSTKNIPQSRAIIKGLAMHSDLHPQLAQIWAQKKEVLPPEVFLDLYLAMKTLDSSTIKTLIAKFDSTADNAYNLTTSGGNSDSGKTIFEGQGACLQCHQINRKGGAQGPALDGIGTRQNPHTIMESLIHPNKLIAPGFGTFIVNTKGGKSIAGILLKEDDTSYQIKTASESLKIMKKDVANKQGPSSGMPPIARALKLSDLRDLIAYLESIKESKVKKRVKSSH</sequence>
<accession>A0ABY7VW68</accession>
<dbReference type="RefSeq" id="WP_274151826.1">
    <property type="nucleotide sequence ID" value="NZ_CP117811.1"/>
</dbReference>
<evidence type="ECO:0000259" key="5">
    <source>
        <dbReference type="PROSITE" id="PS51007"/>
    </source>
</evidence>
<proteinExistence type="predicted"/>
<dbReference type="Proteomes" id="UP001214250">
    <property type="component" value="Chromosome 1"/>
</dbReference>
<feature type="domain" description="Cytochrome c" evidence="5">
    <location>
        <begin position="473"/>
        <end position="606"/>
    </location>
</feature>
<dbReference type="SUPFAM" id="SSF46626">
    <property type="entry name" value="Cytochrome c"/>
    <property type="match status" value="1"/>
</dbReference>
<evidence type="ECO:0000313" key="7">
    <source>
        <dbReference type="Proteomes" id="UP001214250"/>
    </source>
</evidence>
<evidence type="ECO:0000313" key="6">
    <source>
        <dbReference type="EMBL" id="WDE97450.1"/>
    </source>
</evidence>
<keyword evidence="7" id="KW-1185">Reference proteome</keyword>
<dbReference type="SUPFAM" id="SSF48371">
    <property type="entry name" value="ARM repeat"/>
    <property type="match status" value="1"/>
</dbReference>
<keyword evidence="3 4" id="KW-0408">Iron</keyword>
<gene>
    <name evidence="6" type="ORF">PQO03_10590</name>
</gene>
<evidence type="ECO:0000256" key="3">
    <source>
        <dbReference type="ARBA" id="ARBA00023004"/>
    </source>
</evidence>
<organism evidence="6 7">
    <name type="scientific">Lentisphaera profundi</name>
    <dbReference type="NCBI Taxonomy" id="1658616"/>
    <lineage>
        <taxon>Bacteria</taxon>
        <taxon>Pseudomonadati</taxon>
        <taxon>Lentisphaerota</taxon>
        <taxon>Lentisphaeria</taxon>
        <taxon>Lentisphaerales</taxon>
        <taxon>Lentisphaeraceae</taxon>
        <taxon>Lentisphaera</taxon>
    </lineage>
</organism>
<dbReference type="InterPro" id="IPR009056">
    <property type="entry name" value="Cyt_c-like_dom"/>
</dbReference>
<dbReference type="InterPro" id="IPR011989">
    <property type="entry name" value="ARM-like"/>
</dbReference>
<keyword evidence="2 4" id="KW-0479">Metal-binding</keyword>
<dbReference type="InterPro" id="IPR016024">
    <property type="entry name" value="ARM-type_fold"/>
</dbReference>
<evidence type="ECO:0000256" key="1">
    <source>
        <dbReference type="ARBA" id="ARBA00022617"/>
    </source>
</evidence>
<dbReference type="Gene3D" id="1.10.760.10">
    <property type="entry name" value="Cytochrome c-like domain"/>
    <property type="match status" value="1"/>
</dbReference>
<dbReference type="PROSITE" id="PS51007">
    <property type="entry name" value="CYTC"/>
    <property type="match status" value="1"/>
</dbReference>
<dbReference type="InterPro" id="IPR013427">
    <property type="entry name" value="Haem-bd_dom_put"/>
</dbReference>
<keyword evidence="1 4" id="KW-0349">Heme</keyword>
<evidence type="ECO:0000256" key="4">
    <source>
        <dbReference type="PROSITE-ProRule" id="PRU00433"/>
    </source>
</evidence>
<dbReference type="Pfam" id="PF13646">
    <property type="entry name" value="HEAT_2"/>
    <property type="match status" value="1"/>
</dbReference>
<dbReference type="Gene3D" id="1.25.10.10">
    <property type="entry name" value="Leucine-rich Repeat Variant"/>
    <property type="match status" value="1"/>
</dbReference>
<dbReference type="Pfam" id="PF00034">
    <property type="entry name" value="Cytochrom_C"/>
    <property type="match status" value="1"/>
</dbReference>
<dbReference type="NCBIfam" id="TIGR02603">
    <property type="entry name" value="CxxCH_TIGR02603"/>
    <property type="match status" value="1"/>
</dbReference>
<reference evidence="6 7" key="1">
    <citation type="submission" date="2023-02" db="EMBL/GenBank/DDBJ databases">
        <title>Genome sequence of Lentisphaera profundi SAORIC-696.</title>
        <authorList>
            <person name="Kim e."/>
            <person name="Cho J.-C."/>
            <person name="Choi A."/>
            <person name="Kang I."/>
        </authorList>
    </citation>
    <scope>NUCLEOTIDE SEQUENCE [LARGE SCALE GENOMIC DNA]</scope>
    <source>
        <strain evidence="6 7">SAORIC-696</strain>
    </source>
</reference>
<name>A0ABY7VW68_9BACT</name>
<dbReference type="EMBL" id="CP117811">
    <property type="protein sequence ID" value="WDE97450.1"/>
    <property type="molecule type" value="Genomic_DNA"/>
</dbReference>